<dbReference type="InterPro" id="IPR050084">
    <property type="entry name" value="NADPH_dep_7-cyano-7-deazaG_red"/>
</dbReference>
<evidence type="ECO:0000256" key="3">
    <source>
        <dbReference type="ARBA" id="ARBA00022857"/>
    </source>
</evidence>
<dbReference type="Proteomes" id="UP000231343">
    <property type="component" value="Unassembled WGS sequence"/>
</dbReference>
<keyword evidence="1 5" id="KW-0963">Cytoplasm</keyword>
<evidence type="ECO:0000313" key="6">
    <source>
        <dbReference type="EMBL" id="PIS31277.1"/>
    </source>
</evidence>
<dbReference type="EMBL" id="PEYM01000028">
    <property type="protein sequence ID" value="PIS31277.1"/>
    <property type="molecule type" value="Genomic_DNA"/>
</dbReference>
<evidence type="ECO:0000256" key="4">
    <source>
        <dbReference type="ARBA" id="ARBA00023002"/>
    </source>
</evidence>
<feature type="binding site" evidence="5">
    <location>
        <begin position="50"/>
        <end position="52"/>
    </location>
    <ligand>
        <name>substrate</name>
    </ligand>
</feature>
<dbReference type="HAMAP" id="MF_00818">
    <property type="entry name" value="QueF_type1"/>
    <property type="match status" value="1"/>
</dbReference>
<dbReference type="SUPFAM" id="SSF55620">
    <property type="entry name" value="Tetrahydrobiopterin biosynthesis enzymes-like"/>
    <property type="match status" value="1"/>
</dbReference>
<proteinExistence type="inferred from homology"/>
<gene>
    <name evidence="5" type="primary">queF</name>
    <name evidence="6" type="ORF">COT42_01550</name>
</gene>
<feature type="active site" description="Proton donor" evidence="5">
    <location>
        <position position="35"/>
    </location>
</feature>
<dbReference type="InterPro" id="IPR016856">
    <property type="entry name" value="QueF_type1"/>
</dbReference>
<dbReference type="GO" id="GO:0005737">
    <property type="term" value="C:cytoplasm"/>
    <property type="evidence" value="ECO:0007669"/>
    <property type="project" value="UniProtKB-SubCell"/>
</dbReference>
<comment type="similarity">
    <text evidence="5">Belongs to the GTP cyclohydrolase I family. QueF type 1 subfamily.</text>
</comment>
<comment type="catalytic activity">
    <reaction evidence="5">
        <text>7-aminomethyl-7-carbaguanine + 2 NADP(+) = 7-cyano-7-carbaguanine + 2 NADPH + 3 H(+)</text>
        <dbReference type="Rhea" id="RHEA:13409"/>
        <dbReference type="ChEBI" id="CHEBI:15378"/>
        <dbReference type="ChEBI" id="CHEBI:45075"/>
        <dbReference type="ChEBI" id="CHEBI:57783"/>
        <dbReference type="ChEBI" id="CHEBI:58349"/>
        <dbReference type="ChEBI" id="CHEBI:58703"/>
        <dbReference type="EC" id="1.7.1.13"/>
    </reaction>
</comment>
<sequence>MPIEVVENKYPHKDYVVNIEFPEFTCVCPKTGLPDFATIKIEYTPDKLLVELKSLKLYFVSYRNEGSFHETVINKILDDFVAACQPRKAKIIGEFNVRGGIKTSVTAQYLSPTQYPKA</sequence>
<protein>
    <recommendedName>
        <fullName evidence="5">NADPH-dependent 7-cyano-7-deazaguanine reductase</fullName>
        <ecNumber evidence="5">1.7.1.13</ecNumber>
    </recommendedName>
    <alternativeName>
        <fullName evidence="5">7-cyano-7-carbaguanine reductase</fullName>
    </alternativeName>
    <alternativeName>
        <fullName evidence="5">NADPH-dependent nitrile oxidoreductase</fullName>
    </alternativeName>
    <alternativeName>
        <fullName evidence="5">PreQ(0) reductase</fullName>
    </alternativeName>
</protein>
<organism evidence="6 7">
    <name type="scientific">Candidatus Saganbacteria bacterium CG08_land_8_20_14_0_20_45_16</name>
    <dbReference type="NCBI Taxonomy" id="2014293"/>
    <lineage>
        <taxon>Bacteria</taxon>
        <taxon>Bacillati</taxon>
        <taxon>Saganbacteria</taxon>
    </lineage>
</organism>
<evidence type="ECO:0000313" key="7">
    <source>
        <dbReference type="Proteomes" id="UP000231343"/>
    </source>
</evidence>
<accession>A0A2H0Y1U2</accession>
<dbReference type="AlphaFoldDB" id="A0A2H0Y1U2"/>
<keyword evidence="2 5" id="KW-0671">Queuosine biosynthesis</keyword>
<dbReference type="UniPathway" id="UPA00392"/>
<dbReference type="EC" id="1.7.1.13" evidence="5"/>
<dbReference type="PANTHER" id="PTHR34354:SF1">
    <property type="entry name" value="NADPH-DEPENDENT 7-CYANO-7-DEAZAGUANINE REDUCTASE"/>
    <property type="match status" value="1"/>
</dbReference>
<feature type="active site" description="Thioimide intermediate" evidence="5">
    <location>
        <position position="28"/>
    </location>
</feature>
<dbReference type="NCBIfam" id="TIGR03139">
    <property type="entry name" value="QueF-II"/>
    <property type="match status" value="1"/>
</dbReference>
<dbReference type="GO" id="GO:0033739">
    <property type="term" value="F:preQ1 synthase activity"/>
    <property type="evidence" value="ECO:0007669"/>
    <property type="project" value="UniProtKB-UniRule"/>
</dbReference>
<evidence type="ECO:0000256" key="1">
    <source>
        <dbReference type="ARBA" id="ARBA00022490"/>
    </source>
</evidence>
<comment type="function">
    <text evidence="5">Catalyzes the NADPH-dependent reduction of 7-cyano-7-deazaguanine (preQ0) to 7-aminomethyl-7-deazaguanine (preQ1).</text>
</comment>
<feature type="binding site" evidence="5">
    <location>
        <begin position="69"/>
        <end position="70"/>
    </location>
    <ligand>
        <name>substrate</name>
    </ligand>
</feature>
<dbReference type="Pfam" id="PF14489">
    <property type="entry name" value="QueF"/>
    <property type="match status" value="1"/>
</dbReference>
<keyword evidence="3 5" id="KW-0521">NADP</keyword>
<comment type="pathway">
    <text evidence="5">tRNA modification; tRNA-queuosine biosynthesis.</text>
</comment>
<dbReference type="Gene3D" id="3.30.1130.10">
    <property type="match status" value="1"/>
</dbReference>
<evidence type="ECO:0000256" key="2">
    <source>
        <dbReference type="ARBA" id="ARBA00022785"/>
    </source>
</evidence>
<comment type="subcellular location">
    <subcellularLocation>
        <location evidence="5">Cytoplasm</location>
    </subcellularLocation>
</comment>
<evidence type="ECO:0000256" key="5">
    <source>
        <dbReference type="HAMAP-Rule" id="MF_00818"/>
    </source>
</evidence>
<dbReference type="PIRSF" id="PIRSF027377">
    <property type="entry name" value="Nitrile_oxidored_QueF"/>
    <property type="match status" value="1"/>
</dbReference>
<dbReference type="InterPro" id="IPR029500">
    <property type="entry name" value="QueF"/>
</dbReference>
<name>A0A2H0Y1U2_UNCSA</name>
<keyword evidence="4 5" id="KW-0560">Oxidoreductase</keyword>
<reference evidence="6 7" key="1">
    <citation type="submission" date="2017-09" db="EMBL/GenBank/DDBJ databases">
        <title>Depth-based differentiation of microbial function through sediment-hosted aquifers and enrichment of novel symbionts in the deep terrestrial subsurface.</title>
        <authorList>
            <person name="Probst A.J."/>
            <person name="Ladd B."/>
            <person name="Jarett J.K."/>
            <person name="Geller-Mcgrath D.E."/>
            <person name="Sieber C.M."/>
            <person name="Emerson J.B."/>
            <person name="Anantharaman K."/>
            <person name="Thomas B.C."/>
            <person name="Malmstrom R."/>
            <person name="Stieglmeier M."/>
            <person name="Klingl A."/>
            <person name="Woyke T."/>
            <person name="Ryan C.M."/>
            <person name="Banfield J.F."/>
        </authorList>
    </citation>
    <scope>NUCLEOTIDE SEQUENCE [LARGE SCALE GENOMIC DNA]</scope>
    <source>
        <strain evidence="6">CG08_land_8_20_14_0_20_45_16</strain>
    </source>
</reference>
<comment type="caution">
    <text evidence="6">The sequence shown here is derived from an EMBL/GenBank/DDBJ whole genome shotgun (WGS) entry which is preliminary data.</text>
</comment>
<dbReference type="PANTHER" id="PTHR34354">
    <property type="entry name" value="NADPH-DEPENDENT 7-CYANO-7-DEAZAGUANINE REDUCTASE"/>
    <property type="match status" value="1"/>
</dbReference>
<dbReference type="GO" id="GO:0008616">
    <property type="term" value="P:tRNA queuosine(34) biosynthetic process"/>
    <property type="evidence" value="ECO:0007669"/>
    <property type="project" value="UniProtKB-UniRule"/>
</dbReference>
<dbReference type="InterPro" id="IPR043133">
    <property type="entry name" value="GTP-CH-I_C/QueF"/>
</dbReference>